<dbReference type="SUPFAM" id="SSF53098">
    <property type="entry name" value="Ribonuclease H-like"/>
    <property type="match status" value="1"/>
</dbReference>
<dbReference type="GO" id="GO:0004803">
    <property type="term" value="F:transposase activity"/>
    <property type="evidence" value="ECO:0007669"/>
    <property type="project" value="InterPro"/>
</dbReference>
<evidence type="ECO:0000313" key="3">
    <source>
        <dbReference type="Proteomes" id="UP001174419"/>
    </source>
</evidence>
<name>A0AB35M336_9GAMM</name>
<reference evidence="2" key="2">
    <citation type="journal article" date="2022" name="Sci. Total Environ.">
        <title>Prevalence, transmission, and molecular epidemiology of tet(X)-positive bacteria among humans, animals, and environmental niches in China: An epidemiological, and genomic-based study.</title>
        <authorList>
            <person name="Dong N."/>
            <person name="Zeng Y."/>
            <person name="Cai C."/>
            <person name="Sun C."/>
            <person name="Lu J."/>
            <person name="Liu C."/>
            <person name="Zhou H."/>
            <person name="Sun Q."/>
            <person name="Shu L."/>
            <person name="Wang H."/>
            <person name="Wang Y."/>
            <person name="Wang S."/>
            <person name="Wu C."/>
            <person name="Chan E.W."/>
            <person name="Chen G."/>
            <person name="Shen Z."/>
            <person name="Chen S."/>
            <person name="Zhang R."/>
        </authorList>
    </citation>
    <scope>NUCLEOTIDE SEQUENCE</scope>
    <source>
        <strain evidence="2">DF49-4</strain>
    </source>
</reference>
<sequence length="258" mass="29422">MIDFQQLLQVLPSNIEQMAINCNAFQRARKIKSPLELFKLLMLYCGLDLSLRACAGKFTETYSAISDEAVKKRLISCTDWIKSLLKETLTTDHNHTEGDLKFIAVDGSTVQEPGATQTSYRLHLGIDLMDLTLTDAVVTTDKVGEKLQHYQLREGYVFVADRGYSRVQTIMPTVDQGADVIVRYTPNSMPLYTFNSNNQKLKIDWHQQLISRSEKNQVIECYMILGDKRIKGYVHAIAKNTKVAENERREMVILPKNN</sequence>
<dbReference type="InterPro" id="IPR012337">
    <property type="entry name" value="RNaseH-like_sf"/>
</dbReference>
<organism evidence="2 3">
    <name type="scientific">Acinetobacter towneri</name>
    <dbReference type="NCBI Taxonomy" id="202956"/>
    <lineage>
        <taxon>Bacteria</taxon>
        <taxon>Pseudomonadati</taxon>
        <taxon>Pseudomonadota</taxon>
        <taxon>Gammaproteobacteria</taxon>
        <taxon>Moraxellales</taxon>
        <taxon>Moraxellaceae</taxon>
        <taxon>Acinetobacter</taxon>
    </lineage>
</organism>
<dbReference type="Proteomes" id="UP001174419">
    <property type="component" value="Unassembled WGS sequence"/>
</dbReference>
<gene>
    <name evidence="2" type="ORF">HX110_13105</name>
</gene>
<protein>
    <submittedName>
        <fullName evidence="2">Transposase</fullName>
    </submittedName>
</protein>
<proteinExistence type="predicted"/>
<accession>A0AB35M336</accession>
<dbReference type="InterPro" id="IPR002559">
    <property type="entry name" value="Transposase_11"/>
</dbReference>
<dbReference type="GO" id="GO:0006313">
    <property type="term" value="P:DNA transposition"/>
    <property type="evidence" value="ECO:0007669"/>
    <property type="project" value="InterPro"/>
</dbReference>
<dbReference type="RefSeq" id="WP_286381481.1">
    <property type="nucleotide sequence ID" value="NZ_JACANG010000041.1"/>
</dbReference>
<evidence type="ECO:0000259" key="1">
    <source>
        <dbReference type="Pfam" id="PF01609"/>
    </source>
</evidence>
<comment type="caution">
    <text evidence="2">The sequence shown here is derived from an EMBL/GenBank/DDBJ whole genome shotgun (WGS) entry which is preliminary data.</text>
</comment>
<dbReference type="AlphaFoldDB" id="A0AB35M336"/>
<reference evidence="2" key="1">
    <citation type="submission" date="2020-06" db="EMBL/GenBank/DDBJ databases">
        <authorList>
            <person name="Dong N."/>
        </authorList>
    </citation>
    <scope>NUCLEOTIDE SEQUENCE</scope>
    <source>
        <strain evidence="2">DF49-4</strain>
    </source>
</reference>
<dbReference type="GO" id="GO:0003677">
    <property type="term" value="F:DNA binding"/>
    <property type="evidence" value="ECO:0007669"/>
    <property type="project" value="InterPro"/>
</dbReference>
<dbReference type="EMBL" id="JACANG010000041">
    <property type="protein sequence ID" value="MDM1720037.1"/>
    <property type="molecule type" value="Genomic_DNA"/>
</dbReference>
<feature type="domain" description="Transposase IS4-like" evidence="1">
    <location>
        <begin position="100"/>
        <end position="219"/>
    </location>
</feature>
<evidence type="ECO:0000313" key="2">
    <source>
        <dbReference type="EMBL" id="MDM1720037.1"/>
    </source>
</evidence>
<dbReference type="Pfam" id="PF01609">
    <property type="entry name" value="DDE_Tnp_1"/>
    <property type="match status" value="1"/>
</dbReference>